<dbReference type="Pfam" id="PF13365">
    <property type="entry name" value="Trypsin_2"/>
    <property type="match status" value="1"/>
</dbReference>
<keyword evidence="2" id="KW-0378">Hydrolase</keyword>
<reference evidence="2" key="1">
    <citation type="submission" date="2024-07" db="EMBL/GenBank/DDBJ databases">
        <authorList>
            <person name="Kim Y.J."/>
            <person name="Jeong J.Y."/>
        </authorList>
    </citation>
    <scope>NUCLEOTIDE SEQUENCE</scope>
    <source>
        <strain evidence="2">GIHE-MW2</strain>
    </source>
</reference>
<evidence type="ECO:0000256" key="1">
    <source>
        <dbReference type="SAM" id="Phobius"/>
    </source>
</evidence>
<sequence>MTRKFAIRLLIRIFLSIIFWLFLEITEFKLSINLPTISPPIGSDRVAEIAQQVTVRIFTKDSAGSGVIIQQQQHNSTILYTVLTNRHVVEDSTGTDYHILTQDGAIHPAQWISPEKFGNLDIALVKFSSSRSYPVVKLLENRQLWVGDLLYAAGFPNWQWHDETQTRINNTRDWGLKAFRLTTGRLAMQLDRPLEEGYQIGYTNEIESGMSGGPILNQHGYLVGINGRLKYPLGGIDTFKFTDGKFPRWSEFKQMERLSWGIPIETVLGFLDSEKPRNRVSFLPPTVNPTAVFFLTKPRSGEAFRYLG</sequence>
<keyword evidence="1" id="KW-0812">Transmembrane</keyword>
<dbReference type="SUPFAM" id="SSF50494">
    <property type="entry name" value="Trypsin-like serine proteases"/>
    <property type="match status" value="1"/>
</dbReference>
<evidence type="ECO:0000313" key="2">
    <source>
        <dbReference type="EMBL" id="XCM35497.1"/>
    </source>
</evidence>
<dbReference type="GO" id="GO:0008233">
    <property type="term" value="F:peptidase activity"/>
    <property type="evidence" value="ECO:0007669"/>
    <property type="project" value="UniProtKB-KW"/>
</dbReference>
<dbReference type="InterPro" id="IPR043504">
    <property type="entry name" value="Peptidase_S1_PA_chymotrypsin"/>
</dbReference>
<dbReference type="EMBL" id="CP159837">
    <property type="protein sequence ID" value="XCM35497.1"/>
    <property type="molecule type" value="Genomic_DNA"/>
</dbReference>
<dbReference type="InterPro" id="IPR009003">
    <property type="entry name" value="Peptidase_S1_PA"/>
</dbReference>
<dbReference type="AlphaFoldDB" id="A0AAU8J8N9"/>
<organism evidence="2">
    <name type="scientific">Planktothricoides raciborskii GIHE-MW2</name>
    <dbReference type="NCBI Taxonomy" id="2792601"/>
    <lineage>
        <taxon>Bacteria</taxon>
        <taxon>Bacillati</taxon>
        <taxon>Cyanobacteriota</taxon>
        <taxon>Cyanophyceae</taxon>
        <taxon>Oscillatoriophycideae</taxon>
        <taxon>Oscillatoriales</taxon>
        <taxon>Oscillatoriaceae</taxon>
        <taxon>Planktothricoides</taxon>
    </lineage>
</organism>
<dbReference type="PANTHER" id="PTHR22939:SF129">
    <property type="entry name" value="SERINE PROTEASE HTRA2, MITOCHONDRIAL"/>
    <property type="match status" value="1"/>
</dbReference>
<gene>
    <name evidence="2" type="ORF">ABWT76_004185</name>
</gene>
<keyword evidence="1" id="KW-1133">Transmembrane helix</keyword>
<feature type="transmembrane region" description="Helical" evidence="1">
    <location>
        <begin position="5"/>
        <end position="23"/>
    </location>
</feature>
<proteinExistence type="predicted"/>
<keyword evidence="2" id="KW-0645">Protease</keyword>
<name>A0AAU8J8N9_9CYAN</name>
<dbReference type="Gene3D" id="2.40.10.10">
    <property type="entry name" value="Trypsin-like serine proteases"/>
    <property type="match status" value="2"/>
</dbReference>
<dbReference type="PANTHER" id="PTHR22939">
    <property type="entry name" value="SERINE PROTEASE FAMILY S1C HTRA-RELATED"/>
    <property type="match status" value="1"/>
</dbReference>
<keyword evidence="1" id="KW-0472">Membrane</keyword>
<accession>A0AAU8J8N9</accession>
<dbReference type="GO" id="GO:0006508">
    <property type="term" value="P:proteolysis"/>
    <property type="evidence" value="ECO:0007669"/>
    <property type="project" value="UniProtKB-KW"/>
</dbReference>
<dbReference type="RefSeq" id="WP_354634906.1">
    <property type="nucleotide sequence ID" value="NZ_CP159837.1"/>
</dbReference>
<protein>
    <submittedName>
        <fullName evidence="2">Serine protease</fullName>
    </submittedName>
</protein>